<evidence type="ECO:0000256" key="1">
    <source>
        <dbReference type="ARBA" id="ARBA00001971"/>
    </source>
</evidence>
<dbReference type="PANTHER" id="PTHR24300:SF375">
    <property type="entry name" value="CYTOCHROME P450 FAMILY"/>
    <property type="match status" value="1"/>
</dbReference>
<organism evidence="14">
    <name type="scientific">Arion vulgaris</name>
    <dbReference type="NCBI Taxonomy" id="1028688"/>
    <lineage>
        <taxon>Eukaryota</taxon>
        <taxon>Metazoa</taxon>
        <taxon>Spiralia</taxon>
        <taxon>Lophotrochozoa</taxon>
        <taxon>Mollusca</taxon>
        <taxon>Gastropoda</taxon>
        <taxon>Heterobranchia</taxon>
        <taxon>Euthyneura</taxon>
        <taxon>Panpulmonata</taxon>
        <taxon>Eupulmonata</taxon>
        <taxon>Stylommatophora</taxon>
        <taxon>Helicina</taxon>
        <taxon>Arionoidea</taxon>
        <taxon>Arionidae</taxon>
        <taxon>Arion</taxon>
    </lineage>
</organism>
<comment type="cofactor">
    <cofactor evidence="1 13">
        <name>heme</name>
        <dbReference type="ChEBI" id="CHEBI:30413"/>
    </cofactor>
</comment>
<dbReference type="InterPro" id="IPR001128">
    <property type="entry name" value="Cyt_P450"/>
</dbReference>
<dbReference type="PANTHER" id="PTHR24300">
    <property type="entry name" value="CYTOCHROME P450 508A4-RELATED"/>
    <property type="match status" value="1"/>
</dbReference>
<dbReference type="InterPro" id="IPR036396">
    <property type="entry name" value="Cyt_P450_sf"/>
</dbReference>
<evidence type="ECO:0000256" key="4">
    <source>
        <dbReference type="ARBA" id="ARBA00010617"/>
    </source>
</evidence>
<dbReference type="PRINTS" id="PR00463">
    <property type="entry name" value="EP450I"/>
</dbReference>
<comment type="similarity">
    <text evidence="4">Belongs to the cytochrome P450 family.</text>
</comment>
<dbReference type="InterPro" id="IPR050182">
    <property type="entry name" value="Cytochrome_P450_fam2"/>
</dbReference>
<evidence type="ECO:0000313" key="14">
    <source>
        <dbReference type="EMBL" id="CEK65090.1"/>
    </source>
</evidence>
<keyword evidence="12" id="KW-0472">Membrane</keyword>
<evidence type="ECO:0000256" key="7">
    <source>
        <dbReference type="ARBA" id="ARBA00022824"/>
    </source>
</evidence>
<dbReference type="GO" id="GO:0006805">
    <property type="term" value="P:xenobiotic metabolic process"/>
    <property type="evidence" value="ECO:0007669"/>
    <property type="project" value="TreeGrafter"/>
</dbReference>
<feature type="non-terminal residue" evidence="14">
    <location>
        <position position="1"/>
    </location>
</feature>
<dbReference type="GO" id="GO:0020037">
    <property type="term" value="F:heme binding"/>
    <property type="evidence" value="ECO:0007669"/>
    <property type="project" value="InterPro"/>
</dbReference>
<evidence type="ECO:0000256" key="12">
    <source>
        <dbReference type="ARBA" id="ARBA00023136"/>
    </source>
</evidence>
<dbReference type="InterPro" id="IPR002401">
    <property type="entry name" value="Cyt_P450_E_grp-I"/>
</dbReference>
<name>A0A0B6ZBH4_9EUPU</name>
<evidence type="ECO:0000256" key="13">
    <source>
        <dbReference type="PIRSR" id="PIRSR602401-1"/>
    </source>
</evidence>
<comment type="subcellular location">
    <subcellularLocation>
        <location evidence="3">Endoplasmic reticulum membrane</location>
        <topology evidence="3">Peripheral membrane protein</topology>
    </subcellularLocation>
    <subcellularLocation>
        <location evidence="2">Microsome membrane</location>
        <topology evidence="2">Peripheral membrane protein</topology>
    </subcellularLocation>
</comment>
<keyword evidence="8" id="KW-0492">Microsome</keyword>
<dbReference type="Gene3D" id="1.10.630.10">
    <property type="entry name" value="Cytochrome P450"/>
    <property type="match status" value="1"/>
</dbReference>
<dbReference type="GO" id="GO:0005789">
    <property type="term" value="C:endoplasmic reticulum membrane"/>
    <property type="evidence" value="ECO:0007669"/>
    <property type="project" value="UniProtKB-SubCell"/>
</dbReference>
<keyword evidence="7" id="KW-0256">Endoplasmic reticulum</keyword>
<evidence type="ECO:0000256" key="3">
    <source>
        <dbReference type="ARBA" id="ARBA00004406"/>
    </source>
</evidence>
<keyword evidence="10 13" id="KW-0408">Iron</keyword>
<gene>
    <name evidence="14" type="primary">ORF53871</name>
</gene>
<evidence type="ECO:0000256" key="11">
    <source>
        <dbReference type="ARBA" id="ARBA00023033"/>
    </source>
</evidence>
<sequence>NIMADKIQEEIRWFLSSLASLKGKASNVRVMTNISICNIISSIVIGHRFEHDDQAFQKIMTHLVSLVADVKSCSIINFMNWLQYLPGDFFNAKRMTASVKALLNLINEFVAAKKRDYADIESVNNFIDAYTCEMNKKTSKNIPTCMDDPHLVKLIFELFIVGTETVSTTIYWCILYAINYPTVQDKVYREIEDVVGTARTPDIQDMPMLPYLHAFIMESQRLASIAPLSVTHICSVDSVLNGYTVPKGTIIVPNLNSILHSQKIWGDDVMDFKPERFIDANGKLIVPDEFLPYGIGRRICLGEAMAKMELVMFISSMIQRFEFQPQDPAHPPSTESIFGIICSPPPFKVKALERQS</sequence>
<evidence type="ECO:0000256" key="6">
    <source>
        <dbReference type="ARBA" id="ARBA00022723"/>
    </source>
</evidence>
<evidence type="ECO:0000256" key="9">
    <source>
        <dbReference type="ARBA" id="ARBA00023002"/>
    </source>
</evidence>
<dbReference type="PRINTS" id="PR00385">
    <property type="entry name" value="P450"/>
</dbReference>
<dbReference type="AlphaFoldDB" id="A0A0B6ZBH4"/>
<evidence type="ECO:0000256" key="8">
    <source>
        <dbReference type="ARBA" id="ARBA00022848"/>
    </source>
</evidence>
<protein>
    <recommendedName>
        <fullName evidence="15">Cytochrome P450</fullName>
    </recommendedName>
</protein>
<accession>A0A0B6ZBH4</accession>
<dbReference type="GO" id="GO:0006082">
    <property type="term" value="P:organic acid metabolic process"/>
    <property type="evidence" value="ECO:0007669"/>
    <property type="project" value="TreeGrafter"/>
</dbReference>
<keyword evidence="9" id="KW-0560">Oxidoreductase</keyword>
<proteinExistence type="inferred from homology"/>
<dbReference type="Pfam" id="PF00067">
    <property type="entry name" value="p450"/>
    <property type="match status" value="1"/>
</dbReference>
<evidence type="ECO:0000256" key="5">
    <source>
        <dbReference type="ARBA" id="ARBA00022617"/>
    </source>
</evidence>
<evidence type="ECO:0000256" key="2">
    <source>
        <dbReference type="ARBA" id="ARBA00004174"/>
    </source>
</evidence>
<keyword evidence="6 13" id="KW-0479">Metal-binding</keyword>
<dbReference type="EMBL" id="HACG01018225">
    <property type="protein sequence ID" value="CEK65090.1"/>
    <property type="molecule type" value="Transcribed_RNA"/>
</dbReference>
<feature type="binding site" description="axial binding residue" evidence="13">
    <location>
        <position position="300"/>
    </location>
    <ligand>
        <name>heme</name>
        <dbReference type="ChEBI" id="CHEBI:30413"/>
    </ligand>
    <ligandPart>
        <name>Fe</name>
        <dbReference type="ChEBI" id="CHEBI:18248"/>
    </ligandPart>
</feature>
<keyword evidence="11" id="KW-0503">Monooxygenase</keyword>
<dbReference type="SUPFAM" id="SSF48264">
    <property type="entry name" value="Cytochrome P450"/>
    <property type="match status" value="1"/>
</dbReference>
<evidence type="ECO:0000256" key="10">
    <source>
        <dbReference type="ARBA" id="ARBA00023004"/>
    </source>
</evidence>
<reference evidence="14" key="1">
    <citation type="submission" date="2014-12" db="EMBL/GenBank/DDBJ databases">
        <title>Insight into the proteome of Arion vulgaris.</title>
        <authorList>
            <person name="Aradska J."/>
            <person name="Bulat T."/>
            <person name="Smidak R."/>
            <person name="Sarate P."/>
            <person name="Gangsoo J."/>
            <person name="Sialana F."/>
            <person name="Bilban M."/>
            <person name="Lubec G."/>
        </authorList>
    </citation>
    <scope>NUCLEOTIDE SEQUENCE</scope>
    <source>
        <tissue evidence="14">Skin</tissue>
    </source>
</reference>
<dbReference type="GO" id="GO:0005506">
    <property type="term" value="F:iron ion binding"/>
    <property type="evidence" value="ECO:0007669"/>
    <property type="project" value="InterPro"/>
</dbReference>
<dbReference type="FunFam" id="1.10.630.10:FF:000238">
    <property type="entry name" value="Cytochrome P450 2A6"/>
    <property type="match status" value="1"/>
</dbReference>
<dbReference type="GO" id="GO:0016712">
    <property type="term" value="F:oxidoreductase activity, acting on paired donors, with incorporation or reduction of molecular oxygen, reduced flavin or flavoprotein as one donor, and incorporation of one atom of oxygen"/>
    <property type="evidence" value="ECO:0007669"/>
    <property type="project" value="TreeGrafter"/>
</dbReference>
<keyword evidence="5 13" id="KW-0349">Heme</keyword>
<evidence type="ECO:0008006" key="15">
    <source>
        <dbReference type="Google" id="ProtNLM"/>
    </source>
</evidence>